<dbReference type="RefSeq" id="WP_104410194.1">
    <property type="nucleotide sequence ID" value="NZ_PTIS01000012.1"/>
</dbReference>
<dbReference type="InterPro" id="IPR009027">
    <property type="entry name" value="Ribosomal_bL9/RNase_H1_N"/>
</dbReference>
<dbReference type="STRING" id="37659.GCA_000703125_00268"/>
<dbReference type="PROSITE" id="PS50879">
    <property type="entry name" value="RNASE_H_1"/>
    <property type="match status" value="1"/>
</dbReference>
<dbReference type="EMBL" id="PTIS01000012">
    <property type="protein sequence ID" value="PPK47893.1"/>
    <property type="molecule type" value="Genomic_DNA"/>
</dbReference>
<gene>
    <name evidence="2" type="ORF">BD821_11234</name>
</gene>
<reference evidence="2 3" key="1">
    <citation type="submission" date="2018-02" db="EMBL/GenBank/DDBJ databases">
        <title>Genomic Encyclopedia of Archaeal and Bacterial Type Strains, Phase II (KMG-II): from individual species to whole genera.</title>
        <authorList>
            <person name="Goeker M."/>
        </authorList>
    </citation>
    <scope>NUCLEOTIDE SEQUENCE [LARGE SCALE GENOMIC DNA]</scope>
    <source>
        <strain evidence="2 3">DSM 15099</strain>
    </source>
</reference>
<evidence type="ECO:0000313" key="2">
    <source>
        <dbReference type="EMBL" id="PPK47893.1"/>
    </source>
</evidence>
<dbReference type="Gene3D" id="3.30.420.10">
    <property type="entry name" value="Ribonuclease H-like superfamily/Ribonuclease H"/>
    <property type="match status" value="1"/>
</dbReference>
<feature type="domain" description="RNase H type-1" evidence="1">
    <location>
        <begin position="71"/>
        <end position="211"/>
    </location>
</feature>
<protein>
    <submittedName>
        <fullName evidence="2">Ribonuclease HI</fullName>
    </submittedName>
</protein>
<dbReference type="InterPro" id="IPR002156">
    <property type="entry name" value="RNaseH_domain"/>
</dbReference>
<dbReference type="AlphaFoldDB" id="A0A2S6FWC4"/>
<dbReference type="Proteomes" id="UP000239863">
    <property type="component" value="Unassembled WGS sequence"/>
</dbReference>
<dbReference type="CDD" id="cd09277">
    <property type="entry name" value="RNase_HI_bacteria_like"/>
    <property type="match status" value="1"/>
</dbReference>
<dbReference type="GO" id="GO:0003676">
    <property type="term" value="F:nucleic acid binding"/>
    <property type="evidence" value="ECO:0007669"/>
    <property type="project" value="InterPro"/>
</dbReference>
<dbReference type="SUPFAM" id="SSF55658">
    <property type="entry name" value="L9 N-domain-like"/>
    <property type="match status" value="1"/>
</dbReference>
<name>A0A2S6FWC4_9CLOT</name>
<dbReference type="GO" id="GO:0004523">
    <property type="term" value="F:RNA-DNA hybrid ribonuclease activity"/>
    <property type="evidence" value="ECO:0007669"/>
    <property type="project" value="InterPro"/>
</dbReference>
<evidence type="ECO:0000313" key="3">
    <source>
        <dbReference type="Proteomes" id="UP000239863"/>
    </source>
</evidence>
<dbReference type="Pfam" id="PF01693">
    <property type="entry name" value="Cauli_VI"/>
    <property type="match status" value="1"/>
</dbReference>
<accession>A0A2S6FWC4</accession>
<sequence>MGKKFYAIKEGYDSLKGQKVTNEIVTSWNQCLSYVKGVKSAKYKSFESLVEAENFLKSDSKLLKKGIDEYPKNIPQIYVDGSFNIVTGVYGYGFVVIIEDEIVYVEKGSGIEDSEKCSRQIAGELKAALKGTEYALKEGYKNIIIFHDYEGISHHATGYWERKGKSSQDYYNFMNYAMKENGLEIIFVKVDSHTLDLYNELADELAKSAAGVEIKNVFNKLLKKQEIKVINQHIIEDIGDIVSESSKENIKVSKIFNEGPRKESKNQNMGLQTINSVEDENEILYAIEKIKNLSLKDTNKYLKSLDIKLKDNIIINLLK</sequence>
<proteinExistence type="predicted"/>
<comment type="caution">
    <text evidence="2">The sequence shown here is derived from an EMBL/GenBank/DDBJ whole genome shotgun (WGS) entry which is preliminary data.</text>
</comment>
<dbReference type="Gene3D" id="3.40.970.10">
    <property type="entry name" value="Ribonuclease H1, N-terminal domain"/>
    <property type="match status" value="1"/>
</dbReference>
<dbReference type="OrthoDB" id="9811552at2"/>
<dbReference type="InterPro" id="IPR012337">
    <property type="entry name" value="RNaseH-like_sf"/>
</dbReference>
<evidence type="ECO:0000259" key="1">
    <source>
        <dbReference type="PROSITE" id="PS50879"/>
    </source>
</evidence>
<dbReference type="InterPro" id="IPR037056">
    <property type="entry name" value="RNase_H1_N_sf"/>
</dbReference>
<dbReference type="InterPro" id="IPR036397">
    <property type="entry name" value="RNaseH_sf"/>
</dbReference>
<dbReference type="SUPFAM" id="SSF53098">
    <property type="entry name" value="Ribonuclease H-like"/>
    <property type="match status" value="1"/>
</dbReference>
<organism evidence="2 3">
    <name type="scientific">Clostridium algidicarnis DSM 15099</name>
    <dbReference type="NCBI Taxonomy" id="1121295"/>
    <lineage>
        <taxon>Bacteria</taxon>
        <taxon>Bacillati</taxon>
        <taxon>Bacillota</taxon>
        <taxon>Clostridia</taxon>
        <taxon>Eubacteriales</taxon>
        <taxon>Clostridiaceae</taxon>
        <taxon>Clostridium</taxon>
    </lineage>
</organism>
<dbReference type="InterPro" id="IPR011320">
    <property type="entry name" value="RNase_H1_N"/>
</dbReference>